<keyword evidence="3" id="KW-1003">Cell membrane</keyword>
<dbReference type="PROSITE" id="PS50850">
    <property type="entry name" value="MFS"/>
    <property type="match status" value="1"/>
</dbReference>
<dbReference type="EMBL" id="BMVW01000026">
    <property type="protein sequence ID" value="GGZ41568.1"/>
    <property type="molecule type" value="Genomic_DNA"/>
</dbReference>
<feature type="transmembrane region" description="Helical" evidence="7">
    <location>
        <begin position="148"/>
        <end position="172"/>
    </location>
</feature>
<feature type="transmembrane region" description="Helical" evidence="7">
    <location>
        <begin position="178"/>
        <end position="197"/>
    </location>
</feature>
<organism evidence="9 10">
    <name type="scientific">Streptomyces poonensis</name>
    <dbReference type="NCBI Taxonomy" id="68255"/>
    <lineage>
        <taxon>Bacteria</taxon>
        <taxon>Bacillati</taxon>
        <taxon>Actinomycetota</taxon>
        <taxon>Actinomycetes</taxon>
        <taxon>Kitasatosporales</taxon>
        <taxon>Streptomycetaceae</taxon>
        <taxon>Streptomyces</taxon>
    </lineage>
</organism>
<keyword evidence="2" id="KW-0813">Transport</keyword>
<comment type="subcellular location">
    <subcellularLocation>
        <location evidence="1">Cell membrane</location>
        <topology evidence="1">Multi-pass membrane protein</topology>
    </subcellularLocation>
</comment>
<gene>
    <name evidence="9" type="ORF">GCM10010365_72870</name>
</gene>
<name>A0A918QC67_9ACTN</name>
<dbReference type="GO" id="GO:0022857">
    <property type="term" value="F:transmembrane transporter activity"/>
    <property type="evidence" value="ECO:0007669"/>
    <property type="project" value="InterPro"/>
</dbReference>
<dbReference type="Proteomes" id="UP000622166">
    <property type="component" value="Unassembled WGS sequence"/>
</dbReference>
<dbReference type="Pfam" id="PF07690">
    <property type="entry name" value="MFS_1"/>
    <property type="match status" value="1"/>
</dbReference>
<feature type="transmembrane region" description="Helical" evidence="7">
    <location>
        <begin position="21"/>
        <end position="40"/>
    </location>
</feature>
<dbReference type="InterPro" id="IPR005829">
    <property type="entry name" value="Sugar_transporter_CS"/>
</dbReference>
<evidence type="ECO:0000313" key="10">
    <source>
        <dbReference type="Proteomes" id="UP000622166"/>
    </source>
</evidence>
<reference evidence="9" key="2">
    <citation type="submission" date="2020-09" db="EMBL/GenBank/DDBJ databases">
        <authorList>
            <person name="Sun Q."/>
            <person name="Ohkuma M."/>
        </authorList>
    </citation>
    <scope>NUCLEOTIDE SEQUENCE</scope>
    <source>
        <strain evidence="9">JCM 4815</strain>
    </source>
</reference>
<dbReference type="GO" id="GO:0005886">
    <property type="term" value="C:plasma membrane"/>
    <property type="evidence" value="ECO:0007669"/>
    <property type="project" value="UniProtKB-SubCell"/>
</dbReference>
<comment type="caution">
    <text evidence="9">The sequence shown here is derived from an EMBL/GenBank/DDBJ whole genome shotgun (WGS) entry which is preliminary data.</text>
</comment>
<feature type="transmembrane region" description="Helical" evidence="7">
    <location>
        <begin position="314"/>
        <end position="337"/>
    </location>
</feature>
<evidence type="ECO:0000256" key="5">
    <source>
        <dbReference type="ARBA" id="ARBA00022989"/>
    </source>
</evidence>
<evidence type="ECO:0000256" key="4">
    <source>
        <dbReference type="ARBA" id="ARBA00022692"/>
    </source>
</evidence>
<feature type="transmembrane region" description="Helical" evidence="7">
    <location>
        <begin position="89"/>
        <end position="108"/>
    </location>
</feature>
<dbReference type="PANTHER" id="PTHR23517:SF13">
    <property type="entry name" value="MAJOR FACILITATOR SUPERFAMILY MFS_1"/>
    <property type="match status" value="1"/>
</dbReference>
<dbReference type="InterPro" id="IPR020846">
    <property type="entry name" value="MFS_dom"/>
</dbReference>
<protein>
    <submittedName>
        <fullName evidence="9">MFS transporter</fullName>
    </submittedName>
</protein>
<feature type="domain" description="Major facilitator superfamily (MFS) profile" evidence="8">
    <location>
        <begin position="16"/>
        <end position="404"/>
    </location>
</feature>
<evidence type="ECO:0000256" key="2">
    <source>
        <dbReference type="ARBA" id="ARBA00022448"/>
    </source>
</evidence>
<keyword evidence="5 7" id="KW-1133">Transmembrane helix</keyword>
<dbReference type="PROSITE" id="PS00216">
    <property type="entry name" value="SUGAR_TRANSPORT_1"/>
    <property type="match status" value="1"/>
</dbReference>
<keyword evidence="6 7" id="KW-0472">Membrane</keyword>
<evidence type="ECO:0000256" key="7">
    <source>
        <dbReference type="SAM" id="Phobius"/>
    </source>
</evidence>
<accession>A0A918QC67</accession>
<keyword evidence="10" id="KW-1185">Reference proteome</keyword>
<sequence length="429" mass="43175">MPTAPRPQPLSGGRALRLSRATAFWLLGVTQLTFMAASSAPSPLYSEYARRWGLPATALTVVFAVYALALLVSLLVVGGLSDHLGRRPVLTVALVGEAAAMAVMLTAGGVDQLIAGRIIQGLATGAATGAISAGMIDLQHPGSKLGPLLNSAGAAGGMALGALAGGVLTQYAPSPHTVIFALLTAASLALAAAALLIPETSPLRPGTLASLQPRVSVPHPDRKAFLIAVPPFVASWAIGGLYFSLGSSLTADILHTGNHLVAGLVVALLPGAAALACIVLRGMAPLPMMLSGSAALVVGTLVTLPALLLPSTALLLGATVIAGFGFGTAFFGAFRMLAHTAAHEQRAQLFSAVYVVCYLANSIPAIAAGLVIPTAGLRDTAIGYVSAVTVLALLSIPFGISALRRTKAAAADSPLPATAPLLEAADTRP</sequence>
<dbReference type="RefSeq" id="WP_189866901.1">
    <property type="nucleotide sequence ID" value="NZ_BMVW01000026.1"/>
</dbReference>
<dbReference type="SUPFAM" id="SSF103473">
    <property type="entry name" value="MFS general substrate transporter"/>
    <property type="match status" value="1"/>
</dbReference>
<dbReference type="Gene3D" id="1.20.1250.20">
    <property type="entry name" value="MFS general substrate transporter like domains"/>
    <property type="match status" value="1"/>
</dbReference>
<feature type="transmembrane region" description="Helical" evidence="7">
    <location>
        <begin position="260"/>
        <end position="280"/>
    </location>
</feature>
<evidence type="ECO:0000313" key="9">
    <source>
        <dbReference type="EMBL" id="GGZ41568.1"/>
    </source>
</evidence>
<dbReference type="AlphaFoldDB" id="A0A918QC67"/>
<evidence type="ECO:0000259" key="8">
    <source>
        <dbReference type="PROSITE" id="PS50850"/>
    </source>
</evidence>
<dbReference type="InterPro" id="IPR050171">
    <property type="entry name" value="MFS_Transporters"/>
</dbReference>
<feature type="transmembrane region" description="Helical" evidence="7">
    <location>
        <begin position="381"/>
        <end position="403"/>
    </location>
</feature>
<evidence type="ECO:0000256" key="1">
    <source>
        <dbReference type="ARBA" id="ARBA00004651"/>
    </source>
</evidence>
<feature type="transmembrane region" description="Helical" evidence="7">
    <location>
        <begin position="114"/>
        <end position="136"/>
    </location>
</feature>
<keyword evidence="4 7" id="KW-0812">Transmembrane</keyword>
<reference evidence="9" key="1">
    <citation type="journal article" date="2014" name="Int. J. Syst. Evol. Microbiol.">
        <title>Complete genome sequence of Corynebacterium casei LMG S-19264T (=DSM 44701T), isolated from a smear-ripened cheese.</title>
        <authorList>
            <consortium name="US DOE Joint Genome Institute (JGI-PGF)"/>
            <person name="Walter F."/>
            <person name="Albersmeier A."/>
            <person name="Kalinowski J."/>
            <person name="Ruckert C."/>
        </authorList>
    </citation>
    <scope>NUCLEOTIDE SEQUENCE</scope>
    <source>
        <strain evidence="9">JCM 4815</strain>
    </source>
</reference>
<dbReference type="PANTHER" id="PTHR23517">
    <property type="entry name" value="RESISTANCE PROTEIN MDTM, PUTATIVE-RELATED-RELATED"/>
    <property type="match status" value="1"/>
</dbReference>
<evidence type="ECO:0000256" key="3">
    <source>
        <dbReference type="ARBA" id="ARBA00022475"/>
    </source>
</evidence>
<proteinExistence type="predicted"/>
<dbReference type="InterPro" id="IPR036259">
    <property type="entry name" value="MFS_trans_sf"/>
</dbReference>
<feature type="transmembrane region" description="Helical" evidence="7">
    <location>
        <begin position="52"/>
        <end position="77"/>
    </location>
</feature>
<feature type="transmembrane region" description="Helical" evidence="7">
    <location>
        <begin position="224"/>
        <end position="245"/>
    </location>
</feature>
<dbReference type="InterPro" id="IPR011701">
    <property type="entry name" value="MFS"/>
</dbReference>
<feature type="transmembrane region" description="Helical" evidence="7">
    <location>
        <begin position="349"/>
        <end position="375"/>
    </location>
</feature>
<evidence type="ECO:0000256" key="6">
    <source>
        <dbReference type="ARBA" id="ARBA00023136"/>
    </source>
</evidence>
<feature type="transmembrane region" description="Helical" evidence="7">
    <location>
        <begin position="287"/>
        <end position="308"/>
    </location>
</feature>